<accession>A0ABD5T890</accession>
<reference evidence="2 3" key="1">
    <citation type="journal article" date="2019" name="Int. J. Syst. Evol. Microbiol.">
        <title>The Global Catalogue of Microorganisms (GCM) 10K type strain sequencing project: providing services to taxonomists for standard genome sequencing and annotation.</title>
        <authorList>
            <consortium name="The Broad Institute Genomics Platform"/>
            <consortium name="The Broad Institute Genome Sequencing Center for Infectious Disease"/>
            <person name="Wu L."/>
            <person name="Ma J."/>
        </authorList>
    </citation>
    <scope>NUCLEOTIDE SEQUENCE [LARGE SCALE GENOMIC DNA]</scope>
    <source>
        <strain evidence="2 3">SYNS20</strain>
    </source>
</reference>
<organism evidence="2 3">
    <name type="scientific">Halobaculum halobium</name>
    <dbReference type="NCBI Taxonomy" id="3032281"/>
    <lineage>
        <taxon>Archaea</taxon>
        <taxon>Methanobacteriati</taxon>
        <taxon>Methanobacteriota</taxon>
        <taxon>Stenosarchaea group</taxon>
        <taxon>Halobacteria</taxon>
        <taxon>Halobacteriales</taxon>
        <taxon>Haloferacaceae</taxon>
        <taxon>Halobaculum</taxon>
    </lineage>
</organism>
<proteinExistence type="predicted"/>
<keyword evidence="3" id="KW-1185">Reference proteome</keyword>
<evidence type="ECO:0000256" key="1">
    <source>
        <dbReference type="SAM" id="MobiDB-lite"/>
    </source>
</evidence>
<dbReference type="RefSeq" id="WP_284062239.1">
    <property type="nucleotide sequence ID" value="NZ_CP126158.1"/>
</dbReference>
<comment type="caution">
    <text evidence="2">The sequence shown here is derived from an EMBL/GenBank/DDBJ whole genome shotgun (WGS) entry which is preliminary data.</text>
</comment>
<dbReference type="Proteomes" id="UP001596443">
    <property type="component" value="Unassembled WGS sequence"/>
</dbReference>
<evidence type="ECO:0000313" key="3">
    <source>
        <dbReference type="Proteomes" id="UP001596443"/>
    </source>
</evidence>
<dbReference type="GeneID" id="81208411"/>
<feature type="region of interest" description="Disordered" evidence="1">
    <location>
        <begin position="92"/>
        <end position="118"/>
    </location>
</feature>
<gene>
    <name evidence="2" type="ORF">ACFQFD_05155</name>
</gene>
<dbReference type="EMBL" id="JBHSWX010000012">
    <property type="protein sequence ID" value="MFC6785381.1"/>
    <property type="molecule type" value="Genomic_DNA"/>
</dbReference>
<evidence type="ECO:0000313" key="2">
    <source>
        <dbReference type="EMBL" id="MFC6785381.1"/>
    </source>
</evidence>
<protein>
    <submittedName>
        <fullName evidence="2">Uncharacterized protein</fullName>
    </submittedName>
</protein>
<name>A0ABD5T890_9EURY</name>
<dbReference type="AlphaFoldDB" id="A0ABD5T890"/>
<sequence length="118" mass="13220">MPERELDELREERESARRAFEISIAIGASGTVEFAREWYRDVAAEIAAVKTCRAKSERLVADGGEPDPDEIEYIAWCDDACGRLGGFRGEPAAETKVKSHQQTEGHDAYVLPRHEEGR</sequence>